<reference evidence="2" key="3">
    <citation type="submission" date="2018-08" db="UniProtKB">
        <authorList>
            <consortium name="EnsemblPlants"/>
        </authorList>
    </citation>
    <scope>IDENTIFICATION</scope>
    <source>
        <strain evidence="2">cv. Bd21</strain>
    </source>
</reference>
<dbReference type="EMBL" id="CM000883">
    <property type="protein sequence ID" value="PNT62471.1"/>
    <property type="molecule type" value="Genomic_DNA"/>
</dbReference>
<organism evidence="1">
    <name type="scientific">Brachypodium distachyon</name>
    <name type="common">Purple false brome</name>
    <name type="synonym">Trachynia distachya</name>
    <dbReference type="NCBI Taxonomy" id="15368"/>
    <lineage>
        <taxon>Eukaryota</taxon>
        <taxon>Viridiplantae</taxon>
        <taxon>Streptophyta</taxon>
        <taxon>Embryophyta</taxon>
        <taxon>Tracheophyta</taxon>
        <taxon>Spermatophyta</taxon>
        <taxon>Magnoliopsida</taxon>
        <taxon>Liliopsida</taxon>
        <taxon>Poales</taxon>
        <taxon>Poaceae</taxon>
        <taxon>BOP clade</taxon>
        <taxon>Pooideae</taxon>
        <taxon>Stipodae</taxon>
        <taxon>Brachypodieae</taxon>
        <taxon>Brachypodium</taxon>
    </lineage>
</organism>
<dbReference type="AlphaFoldDB" id="A0A2K2CKB4"/>
<dbReference type="EMBL" id="CM000883">
    <property type="protein sequence ID" value="PNT62469.1"/>
    <property type="molecule type" value="Genomic_DNA"/>
</dbReference>
<keyword evidence="3" id="KW-1185">Reference proteome</keyword>
<dbReference type="Gramene" id="PNT62470">
    <property type="protein sequence ID" value="PNT62470"/>
    <property type="gene ID" value="BRADI_4g03873v3"/>
</dbReference>
<dbReference type="InParanoid" id="A0A2K2CKB4"/>
<proteinExistence type="predicted"/>
<dbReference type="Proteomes" id="UP000008810">
    <property type="component" value="Chromosome 4"/>
</dbReference>
<protein>
    <submittedName>
        <fullName evidence="1 2">Uncharacterized protein</fullName>
    </submittedName>
</protein>
<dbReference type="EnsemblPlants" id="PNT62471">
    <property type="protein sequence ID" value="PNT62471"/>
    <property type="gene ID" value="BRADI_4g03873v3"/>
</dbReference>
<dbReference type="Gramene" id="PNT62471">
    <property type="protein sequence ID" value="PNT62471"/>
    <property type="gene ID" value="BRADI_4g03873v3"/>
</dbReference>
<gene>
    <name evidence="1" type="ORF">BRADI_4g03873v3</name>
</gene>
<accession>A0A2K2CKB4</accession>
<evidence type="ECO:0000313" key="3">
    <source>
        <dbReference type="Proteomes" id="UP000008810"/>
    </source>
</evidence>
<sequence length="71" mass="8057">MIYDLLYSSPWFCNRNVQAGICPLKSGHINKFVHLGGDLILHKLDEVEISLKKMQATLEREEASKMKITPG</sequence>
<reference evidence="1" key="2">
    <citation type="submission" date="2017-06" db="EMBL/GenBank/DDBJ databases">
        <title>WGS assembly of Brachypodium distachyon.</title>
        <authorList>
            <consortium name="The International Brachypodium Initiative"/>
            <person name="Lucas S."/>
            <person name="Harmon-Smith M."/>
            <person name="Lail K."/>
            <person name="Tice H."/>
            <person name="Grimwood J."/>
            <person name="Bruce D."/>
            <person name="Barry K."/>
            <person name="Shu S."/>
            <person name="Lindquist E."/>
            <person name="Wang M."/>
            <person name="Pitluck S."/>
            <person name="Vogel J.P."/>
            <person name="Garvin D.F."/>
            <person name="Mockler T.C."/>
            <person name="Schmutz J."/>
            <person name="Rokhsar D."/>
            <person name="Bevan M.W."/>
        </authorList>
    </citation>
    <scope>NUCLEOTIDE SEQUENCE</scope>
    <source>
        <strain evidence="1">Bd21</strain>
    </source>
</reference>
<evidence type="ECO:0000313" key="2">
    <source>
        <dbReference type="EnsemblPlants" id="PNT62469"/>
    </source>
</evidence>
<dbReference type="OrthoDB" id="1930353at2759"/>
<dbReference type="EnsemblPlants" id="PNT62470">
    <property type="protein sequence ID" value="PNT62470"/>
    <property type="gene ID" value="BRADI_4g03873v3"/>
</dbReference>
<dbReference type="EMBL" id="CM000883">
    <property type="protein sequence ID" value="PNT62470.1"/>
    <property type="molecule type" value="Genomic_DNA"/>
</dbReference>
<name>A0A2K2CKB4_BRADI</name>
<evidence type="ECO:0000313" key="1">
    <source>
        <dbReference type="EMBL" id="PNT62470.1"/>
    </source>
</evidence>
<reference evidence="1 2" key="1">
    <citation type="journal article" date="2010" name="Nature">
        <title>Genome sequencing and analysis of the model grass Brachypodium distachyon.</title>
        <authorList>
            <consortium name="International Brachypodium Initiative"/>
        </authorList>
    </citation>
    <scope>NUCLEOTIDE SEQUENCE [LARGE SCALE GENOMIC DNA]</scope>
    <source>
        <strain evidence="1 2">Bd21</strain>
    </source>
</reference>
<dbReference type="Gramene" id="PNT62469">
    <property type="protein sequence ID" value="PNT62469"/>
    <property type="gene ID" value="BRADI_4g03873v3"/>
</dbReference>
<dbReference type="EnsemblPlants" id="PNT62469">
    <property type="protein sequence ID" value="PNT62469"/>
    <property type="gene ID" value="BRADI_4g03873v3"/>
</dbReference>